<sequence length="308" mass="33669">MQASAEVRRLLEERGAVLLAHNYQRPEIQDAAHFVGDSLELSLKAVEVGAEVVVFAGVDFMAEQAAILNPGKVVLHPEPLSKCPMAAMLTPEVARRYREKHPGAPFIVYVNSSARVKALADYVVTSANAAALVSQLDADTVLFGPDRHLAEYVAEKTGKTVIPVPGFGHCPVHLAITRSDLERAKREHPGAKVLVHPECTRDVRALADFIGSTSQMLRAARELGARKYVVATEVGLVHRLSMLGFEAYPASPYGVCPDMKKITLDSVVRAVLERRGVVRVDPRVAERARKAIENTFELLGVSVPWRRS</sequence>
<evidence type="ECO:0000256" key="4">
    <source>
        <dbReference type="ARBA" id="ARBA00022485"/>
    </source>
</evidence>
<keyword evidence="8" id="KW-0408">Iron</keyword>
<evidence type="ECO:0000313" key="11">
    <source>
        <dbReference type="EMBL" id="HHP05389.1"/>
    </source>
</evidence>
<dbReference type="PANTHER" id="PTHR30573">
    <property type="entry name" value="QUINOLINATE SYNTHETASE A"/>
    <property type="match status" value="1"/>
</dbReference>
<dbReference type="GO" id="GO:0008987">
    <property type="term" value="F:quinolinate synthetase A activity"/>
    <property type="evidence" value="ECO:0007669"/>
    <property type="project" value="UniProtKB-UniRule"/>
</dbReference>
<reference evidence="11" key="1">
    <citation type="journal article" date="2020" name="mSystems">
        <title>Genome- and Community-Level Interaction Insights into Carbon Utilization and Element Cycling Functions of Hydrothermarchaeota in Hydrothermal Sediment.</title>
        <authorList>
            <person name="Zhou Z."/>
            <person name="Liu Y."/>
            <person name="Xu W."/>
            <person name="Pan J."/>
            <person name="Luo Z.H."/>
            <person name="Li M."/>
        </authorList>
    </citation>
    <scope>NUCLEOTIDE SEQUENCE [LARGE SCALE GENOMIC DNA]</scope>
    <source>
        <strain evidence="11">SpSt-1125</strain>
    </source>
</reference>
<evidence type="ECO:0000256" key="1">
    <source>
        <dbReference type="ARBA" id="ARBA00001966"/>
    </source>
</evidence>
<dbReference type="GO" id="GO:0034628">
    <property type="term" value="P:'de novo' NAD+ biosynthetic process from L-aspartate"/>
    <property type="evidence" value="ECO:0007669"/>
    <property type="project" value="TreeGrafter"/>
</dbReference>
<evidence type="ECO:0000256" key="2">
    <source>
        <dbReference type="ARBA" id="ARBA00005065"/>
    </source>
</evidence>
<dbReference type="Gene3D" id="3.40.50.10800">
    <property type="entry name" value="NadA-like"/>
    <property type="match status" value="3"/>
</dbReference>
<dbReference type="NCBIfam" id="NF006878">
    <property type="entry name" value="PRK09375.1-2"/>
    <property type="match status" value="1"/>
</dbReference>
<dbReference type="GO" id="GO:0046872">
    <property type="term" value="F:metal ion binding"/>
    <property type="evidence" value="ECO:0007669"/>
    <property type="project" value="UniProtKB-KW"/>
</dbReference>
<gene>
    <name evidence="11" type="primary">nadA</name>
    <name evidence="11" type="ORF">ENM88_06570</name>
</gene>
<evidence type="ECO:0000256" key="5">
    <source>
        <dbReference type="ARBA" id="ARBA00022642"/>
    </source>
</evidence>
<evidence type="ECO:0000256" key="8">
    <source>
        <dbReference type="ARBA" id="ARBA00023004"/>
    </source>
</evidence>
<evidence type="ECO:0000256" key="7">
    <source>
        <dbReference type="ARBA" id="ARBA00022723"/>
    </source>
</evidence>
<dbReference type="InterPro" id="IPR003473">
    <property type="entry name" value="NadA"/>
</dbReference>
<comment type="pathway">
    <text evidence="2">Cofactor biosynthesis; NAD(+) biosynthesis; quinolinate from iminoaspartate: step 1/1.</text>
</comment>
<dbReference type="InterPro" id="IPR036094">
    <property type="entry name" value="NadA_sf"/>
</dbReference>
<organism evidence="11">
    <name type="scientific">Thermofilum pendens</name>
    <dbReference type="NCBI Taxonomy" id="2269"/>
    <lineage>
        <taxon>Archaea</taxon>
        <taxon>Thermoproteota</taxon>
        <taxon>Thermoprotei</taxon>
        <taxon>Thermofilales</taxon>
        <taxon>Thermofilaceae</taxon>
        <taxon>Thermofilum</taxon>
    </lineage>
</organism>
<proteinExistence type="predicted"/>
<dbReference type="PANTHER" id="PTHR30573:SF0">
    <property type="entry name" value="QUINOLINATE SYNTHASE, CHLOROPLASTIC"/>
    <property type="match status" value="1"/>
</dbReference>
<dbReference type="Pfam" id="PF02445">
    <property type="entry name" value="NadA"/>
    <property type="match status" value="1"/>
</dbReference>
<keyword evidence="4" id="KW-0004">4Fe-4S</keyword>
<evidence type="ECO:0000256" key="3">
    <source>
        <dbReference type="ARBA" id="ARBA00012669"/>
    </source>
</evidence>
<comment type="caution">
    <text evidence="11">The sequence shown here is derived from an EMBL/GenBank/DDBJ whole genome shotgun (WGS) entry which is preliminary data.</text>
</comment>
<keyword evidence="5" id="KW-0662">Pyridine nucleotide biosynthesis</keyword>
<evidence type="ECO:0000256" key="9">
    <source>
        <dbReference type="ARBA" id="ARBA00023014"/>
    </source>
</evidence>
<dbReference type="EMBL" id="DRZM01000189">
    <property type="protein sequence ID" value="HHP05389.1"/>
    <property type="molecule type" value="Genomic_DNA"/>
</dbReference>
<keyword evidence="9" id="KW-0411">Iron-sulfur</keyword>
<dbReference type="GO" id="GO:0051539">
    <property type="term" value="F:4 iron, 4 sulfur cluster binding"/>
    <property type="evidence" value="ECO:0007669"/>
    <property type="project" value="UniProtKB-KW"/>
</dbReference>
<keyword evidence="6" id="KW-0808">Transferase</keyword>
<dbReference type="AlphaFoldDB" id="A0A7J3X853"/>
<dbReference type="EC" id="2.5.1.72" evidence="3 10"/>
<keyword evidence="7" id="KW-0479">Metal-binding</keyword>
<accession>A0A7J3X853</accession>
<comment type="cofactor">
    <cofactor evidence="1">
        <name>[4Fe-4S] cluster</name>
        <dbReference type="ChEBI" id="CHEBI:49883"/>
    </cofactor>
</comment>
<evidence type="ECO:0000256" key="10">
    <source>
        <dbReference type="NCBIfam" id="TIGR00550"/>
    </source>
</evidence>
<name>A0A7J3X853_THEPE</name>
<dbReference type="SUPFAM" id="SSF142754">
    <property type="entry name" value="NadA-like"/>
    <property type="match status" value="1"/>
</dbReference>
<protein>
    <recommendedName>
        <fullName evidence="3 10">Quinolinate synthase</fullName>
        <ecNumber evidence="3 10">2.5.1.72</ecNumber>
    </recommendedName>
</protein>
<evidence type="ECO:0000256" key="6">
    <source>
        <dbReference type="ARBA" id="ARBA00022679"/>
    </source>
</evidence>
<dbReference type="UniPathway" id="UPA00253">
    <property type="reaction ID" value="UER00327"/>
</dbReference>
<dbReference type="NCBIfam" id="TIGR00550">
    <property type="entry name" value="nadA"/>
    <property type="match status" value="1"/>
</dbReference>